<accession>A0A814INH6</accession>
<proteinExistence type="predicted"/>
<name>A0A814INH6_9BILA</name>
<dbReference type="AlphaFoldDB" id="A0A814INH6"/>
<dbReference type="EMBL" id="CAJNOC010004537">
    <property type="protein sequence ID" value="CAF1025076.1"/>
    <property type="molecule type" value="Genomic_DNA"/>
</dbReference>
<keyword evidence="2" id="KW-1185">Reference proteome</keyword>
<reference evidence="1" key="1">
    <citation type="submission" date="2021-02" db="EMBL/GenBank/DDBJ databases">
        <authorList>
            <person name="Nowell W R."/>
        </authorList>
    </citation>
    <scope>NUCLEOTIDE SEQUENCE</scope>
    <source>
        <strain evidence="1">Ploen Becks lab</strain>
    </source>
</reference>
<comment type="caution">
    <text evidence="1">The sequence shown here is derived from an EMBL/GenBank/DDBJ whole genome shotgun (WGS) entry which is preliminary data.</text>
</comment>
<sequence length="219" mass="25854">MRIKSKINLFENVELVKNAIHKWKILHPFLQANISLKEDDKFYFEINSNSSANKNLENVNLFYLNLDSKILSKADECKILNKISSLWIEKEFSNLITEKDTLLQRLTFLSIKNDELNDEFIYEVVLFLNHTISEGRNSSVIFYQLIDIISKLYNTENFLDLDNYKVFPSVEDFLIDYPKDLTKPVSSPILFRPKFLAHAKDTVFEKLRLFKRKIGFKNE</sequence>
<dbReference type="OrthoDB" id="10219926at2759"/>
<evidence type="ECO:0000313" key="1">
    <source>
        <dbReference type="EMBL" id="CAF1025076.1"/>
    </source>
</evidence>
<organism evidence="1 2">
    <name type="scientific">Brachionus calyciflorus</name>
    <dbReference type="NCBI Taxonomy" id="104777"/>
    <lineage>
        <taxon>Eukaryota</taxon>
        <taxon>Metazoa</taxon>
        <taxon>Spiralia</taxon>
        <taxon>Gnathifera</taxon>
        <taxon>Rotifera</taxon>
        <taxon>Eurotatoria</taxon>
        <taxon>Monogononta</taxon>
        <taxon>Pseudotrocha</taxon>
        <taxon>Ploima</taxon>
        <taxon>Brachionidae</taxon>
        <taxon>Brachionus</taxon>
    </lineage>
</organism>
<protein>
    <submittedName>
        <fullName evidence="1">Uncharacterized protein</fullName>
    </submittedName>
</protein>
<dbReference type="Proteomes" id="UP000663879">
    <property type="component" value="Unassembled WGS sequence"/>
</dbReference>
<evidence type="ECO:0000313" key="2">
    <source>
        <dbReference type="Proteomes" id="UP000663879"/>
    </source>
</evidence>
<gene>
    <name evidence="1" type="ORF">OXX778_LOCUS17575</name>
</gene>